<gene>
    <name evidence="1" type="ORF">B0I21_102281</name>
</gene>
<dbReference type="EMBL" id="SNZV01000002">
    <property type="protein sequence ID" value="TDS15964.1"/>
    <property type="molecule type" value="Genomic_DNA"/>
</dbReference>
<protein>
    <submittedName>
        <fullName evidence="1">Uncharacterized protein</fullName>
    </submittedName>
</protein>
<comment type="caution">
    <text evidence="1">The sequence shown here is derived from an EMBL/GenBank/DDBJ whole genome shotgun (WGS) entry which is preliminary data.</text>
</comment>
<evidence type="ECO:0000313" key="2">
    <source>
        <dbReference type="Proteomes" id="UP000294752"/>
    </source>
</evidence>
<evidence type="ECO:0000313" key="1">
    <source>
        <dbReference type="EMBL" id="TDS15964.1"/>
    </source>
</evidence>
<dbReference type="Proteomes" id="UP000294752">
    <property type="component" value="Unassembled WGS sequence"/>
</dbReference>
<dbReference type="AlphaFoldDB" id="A0A4R7D832"/>
<sequence>MEHIVVILREPRWIHFFIRSHSYLDIKTRELGHAAFNGDFVQIRYLSFQ</sequence>
<accession>A0A4R7D832</accession>
<proteinExistence type="predicted"/>
<organism evidence="1 2">
    <name type="scientific">Sphingobacterium paludis</name>
    <dbReference type="NCBI Taxonomy" id="1476465"/>
    <lineage>
        <taxon>Bacteria</taxon>
        <taxon>Pseudomonadati</taxon>
        <taxon>Bacteroidota</taxon>
        <taxon>Sphingobacteriia</taxon>
        <taxon>Sphingobacteriales</taxon>
        <taxon>Sphingobacteriaceae</taxon>
        <taxon>Sphingobacterium</taxon>
    </lineage>
</organism>
<name>A0A4R7D832_9SPHI</name>
<reference evidence="1 2" key="1">
    <citation type="submission" date="2019-03" db="EMBL/GenBank/DDBJ databases">
        <title>Genomic Encyclopedia of Type Strains, Phase III (KMG-III): the genomes of soil and plant-associated and newly described type strains.</title>
        <authorList>
            <person name="Whitman W."/>
        </authorList>
    </citation>
    <scope>NUCLEOTIDE SEQUENCE [LARGE SCALE GENOMIC DNA]</scope>
    <source>
        <strain evidence="1 2">CGMCC 1.12801</strain>
    </source>
</reference>
<keyword evidence="2" id="KW-1185">Reference proteome</keyword>